<dbReference type="InterPro" id="IPR007502">
    <property type="entry name" value="Helicase-assoc_dom"/>
</dbReference>
<feature type="compositionally biased region" description="Basic and acidic residues" evidence="12">
    <location>
        <begin position="367"/>
        <end position="388"/>
    </location>
</feature>
<dbReference type="PANTHER" id="PTHR18934">
    <property type="entry name" value="ATP-DEPENDENT RNA HELICASE"/>
    <property type="match status" value="1"/>
</dbReference>
<evidence type="ECO:0000256" key="7">
    <source>
        <dbReference type="ARBA" id="ARBA00022840"/>
    </source>
</evidence>
<evidence type="ECO:0000256" key="2">
    <source>
        <dbReference type="ARBA" id="ARBA00012552"/>
    </source>
</evidence>
<accession>A0A9W6WG79</accession>
<feature type="region of interest" description="Disordered" evidence="12">
    <location>
        <begin position="156"/>
        <end position="256"/>
    </location>
</feature>
<dbReference type="EMBL" id="BSXN01000304">
    <property type="protein sequence ID" value="GME68009.1"/>
    <property type="molecule type" value="Genomic_DNA"/>
</dbReference>
<evidence type="ECO:0000256" key="1">
    <source>
        <dbReference type="ARBA" id="ARBA00004123"/>
    </source>
</evidence>
<keyword evidence="6" id="KW-0347">Helicase</keyword>
<keyword evidence="4" id="KW-0547">Nucleotide-binding</keyword>
<dbReference type="Pfam" id="PF00270">
    <property type="entry name" value="DEAD"/>
    <property type="match status" value="1"/>
</dbReference>
<feature type="compositionally biased region" description="Basic and acidic residues" evidence="12">
    <location>
        <begin position="225"/>
        <end position="256"/>
    </location>
</feature>
<dbReference type="Pfam" id="PF00271">
    <property type="entry name" value="Helicase_C"/>
    <property type="match status" value="1"/>
</dbReference>
<feature type="region of interest" description="Disordered" evidence="12">
    <location>
        <begin position="1096"/>
        <end position="1127"/>
    </location>
</feature>
<comment type="subcellular location">
    <subcellularLocation>
        <location evidence="1">Nucleus</location>
    </subcellularLocation>
</comment>
<reference evidence="15" key="1">
    <citation type="submission" date="2023-04" db="EMBL/GenBank/DDBJ databases">
        <title>Candida boidinii NBRC 10035.</title>
        <authorList>
            <person name="Ichikawa N."/>
            <person name="Sato H."/>
            <person name="Tonouchi N."/>
        </authorList>
    </citation>
    <scope>NUCLEOTIDE SEQUENCE</scope>
    <source>
        <strain evidence="15">NBRC 10035</strain>
    </source>
</reference>
<dbReference type="GO" id="GO:0016787">
    <property type="term" value="F:hydrolase activity"/>
    <property type="evidence" value="ECO:0007669"/>
    <property type="project" value="UniProtKB-KW"/>
</dbReference>
<dbReference type="Gene3D" id="1.20.120.1080">
    <property type="match status" value="1"/>
</dbReference>
<keyword evidence="3" id="KW-0507">mRNA processing</keyword>
<comment type="caution">
    <text evidence="15">The sequence shown here is derived from an EMBL/GenBank/DDBJ whole genome shotgun (WGS) entry which is preliminary data.</text>
</comment>
<dbReference type="Proteomes" id="UP001165120">
    <property type="component" value="Unassembled WGS sequence"/>
</dbReference>
<keyword evidence="8" id="KW-0508">mRNA splicing</keyword>
<dbReference type="Pfam" id="PF04408">
    <property type="entry name" value="WHD_HA2"/>
    <property type="match status" value="1"/>
</dbReference>
<dbReference type="Pfam" id="PF07717">
    <property type="entry name" value="OB_NTP_bind"/>
    <property type="match status" value="1"/>
</dbReference>
<keyword evidence="5" id="KW-0378">Hydrolase</keyword>
<dbReference type="InterPro" id="IPR011709">
    <property type="entry name" value="DEAD-box_helicase_OB_fold"/>
</dbReference>
<evidence type="ECO:0000256" key="5">
    <source>
        <dbReference type="ARBA" id="ARBA00022801"/>
    </source>
</evidence>
<dbReference type="SMART" id="SM00487">
    <property type="entry name" value="DEXDc"/>
    <property type="match status" value="1"/>
</dbReference>
<dbReference type="PROSITE" id="PS51192">
    <property type="entry name" value="HELICASE_ATP_BIND_1"/>
    <property type="match status" value="1"/>
</dbReference>
<dbReference type="SMART" id="SM00490">
    <property type="entry name" value="HELICc"/>
    <property type="match status" value="1"/>
</dbReference>
<evidence type="ECO:0000313" key="15">
    <source>
        <dbReference type="EMBL" id="GME68009.1"/>
    </source>
</evidence>
<evidence type="ECO:0000256" key="3">
    <source>
        <dbReference type="ARBA" id="ARBA00022664"/>
    </source>
</evidence>
<evidence type="ECO:0000256" key="4">
    <source>
        <dbReference type="ARBA" id="ARBA00022741"/>
    </source>
</evidence>
<dbReference type="PROSITE" id="PS51194">
    <property type="entry name" value="HELICASE_CTER"/>
    <property type="match status" value="1"/>
</dbReference>
<feature type="domain" description="Helicase ATP-binding" evidence="13">
    <location>
        <begin position="432"/>
        <end position="602"/>
    </location>
</feature>
<dbReference type="GO" id="GO:0003723">
    <property type="term" value="F:RNA binding"/>
    <property type="evidence" value="ECO:0007669"/>
    <property type="project" value="TreeGrafter"/>
</dbReference>
<feature type="compositionally biased region" description="Polar residues" evidence="12">
    <location>
        <begin position="1100"/>
        <end position="1112"/>
    </location>
</feature>
<dbReference type="GO" id="GO:0034458">
    <property type="term" value="F:3'-5' RNA helicase activity"/>
    <property type="evidence" value="ECO:0007669"/>
    <property type="project" value="TreeGrafter"/>
</dbReference>
<dbReference type="PROSITE" id="PS00690">
    <property type="entry name" value="DEAH_ATP_HELICASE"/>
    <property type="match status" value="1"/>
</dbReference>
<comment type="similarity">
    <text evidence="10">Belongs to the DEAD box helicase family. DEAH subfamily. PRP16 sub-subfamily.</text>
</comment>
<feature type="compositionally biased region" description="Basic and acidic residues" evidence="12">
    <location>
        <begin position="339"/>
        <end position="351"/>
    </location>
</feature>
<dbReference type="InterPro" id="IPR048333">
    <property type="entry name" value="HA2_WH"/>
</dbReference>
<feature type="domain" description="Helicase C-terminal" evidence="14">
    <location>
        <begin position="624"/>
        <end position="809"/>
    </location>
</feature>
<sequence length="1147" mass="131509">MSNNKKKIKVNLPAFESEDEDTDELKNIVPRGLINKTKIKGVNIISNDNDEDDDNLVSPVVKKKPILFKKIKREVADRLKESDHSARNSNFRAEPGLISKKFFKHDDSDTNNTGEMPRISKLEKLSNLEASTFIDSKDDKYTYSLFDERSTLKNKNERDTHGTYSKEYDSENESDNYGKYSDFEDMPQHESDEEERQAERDWYTQDELTSHTFENYDEYEDEEYEHEKALELQRKRRQDSKNERRNKMKEQHRKFESSWFDDKLKTSGVSSSRHNGNDSDDDNDIETESNIRILVHKLIPPFLDPESISSNKLEIISPVKDPTGDLFNYSKHGSNLVNERRMKRERIKNSKEAANMEGTRLGNLTNKENDREKKEKNDDGDDNDSHSKKFIDTLEQDSTEVQDQSNSKFSSQLTIQQQRKFLPVYTVRNELLKKINENQVVILVGETGSGKTTQIAQYLYEEGYHLKSGRSKDSSMIGVTQPRRVAAMSVAKRVSEEMGVKLGEEVGFSIRFEDCTSNKTKIKFMTDGILLRETLNDSELDSYSCIIIDEAHERSLSTDILLGLFKNILAVRKDLKLIITSATLNADKFSKFFGNAIQFTIPGKTFPVDIFFNKTPSTDYVESSIKQALRIHLQNQKRPGDILIFMTGQEDIECCCEILEERLFELIQENKNNDINIEPMEILPIYSTLPSDLQAKIFKKNVKGIRKCIISTNIAETSLTVDGIMYVIDSGLCKLKVFNSKIGMDTLQITPISLAQANQRSGRAGRTGPGICYRLYTQGASIEEMFNEPIPEIQRSNLNNTILLLKSLNVDDITKFQFIDKPTIESISTSQYELWCLGALDNFGKLTKLGRLMSLFPIEPKLSKLLILSSLSNFGCSLEIVIIISMLSMPSVFVRSNGDLKQQENSDKAREKFLINESDHLTLLNIYKQYESSKFKDKWCNMNYLHPKSLRRARDIKDQLVIIMKNNDLKLSSIGYDWDIIKKCICSSFLINAGELKKYGEYSNLRTGVSMKLHPTSSLFGLGDLPKYIVYHELVLTSKEYMNCVTSVEPEWLIEFGEVFYSEKVKGLSSKENQILKEKEFQKLIENEKLENQFKIAKNNGENGNNTSSRFVSENDDKKIQKTTTASSTNGLSKIELLKKRRRVGGL</sequence>
<dbReference type="AlphaFoldDB" id="A0A9W6WG79"/>
<evidence type="ECO:0000256" key="11">
    <source>
        <dbReference type="ARBA" id="ARBA00047984"/>
    </source>
</evidence>
<feature type="compositionally biased region" description="Acidic residues" evidence="12">
    <location>
        <begin position="215"/>
        <end position="224"/>
    </location>
</feature>
<evidence type="ECO:0000256" key="6">
    <source>
        <dbReference type="ARBA" id="ARBA00022806"/>
    </source>
</evidence>
<evidence type="ECO:0000256" key="8">
    <source>
        <dbReference type="ARBA" id="ARBA00023187"/>
    </source>
</evidence>
<gene>
    <name evidence="15" type="ORF">Cboi02_000133300</name>
</gene>
<dbReference type="GO" id="GO:0071826">
    <property type="term" value="P:protein-RNA complex organization"/>
    <property type="evidence" value="ECO:0007669"/>
    <property type="project" value="UniProtKB-ARBA"/>
</dbReference>
<dbReference type="InterPro" id="IPR001650">
    <property type="entry name" value="Helicase_C-like"/>
</dbReference>
<comment type="catalytic activity">
    <reaction evidence="11">
        <text>ATP + H2O = ADP + phosphate + H(+)</text>
        <dbReference type="Rhea" id="RHEA:13065"/>
        <dbReference type="ChEBI" id="CHEBI:15377"/>
        <dbReference type="ChEBI" id="CHEBI:15378"/>
        <dbReference type="ChEBI" id="CHEBI:30616"/>
        <dbReference type="ChEBI" id="CHEBI:43474"/>
        <dbReference type="ChEBI" id="CHEBI:456216"/>
        <dbReference type="EC" id="3.6.4.13"/>
    </reaction>
</comment>
<evidence type="ECO:0000313" key="16">
    <source>
        <dbReference type="Proteomes" id="UP001165120"/>
    </source>
</evidence>
<proteinExistence type="inferred from homology"/>
<dbReference type="GO" id="GO:0022613">
    <property type="term" value="P:ribonucleoprotein complex biogenesis"/>
    <property type="evidence" value="ECO:0007669"/>
    <property type="project" value="UniProtKB-ARBA"/>
</dbReference>
<dbReference type="InterPro" id="IPR011545">
    <property type="entry name" value="DEAD/DEAH_box_helicase_dom"/>
</dbReference>
<dbReference type="FunFam" id="3.40.50.300:FF:000007">
    <property type="entry name" value="Pre-mRNA-splicing factor ATP-dependent RNA helicase"/>
    <property type="match status" value="1"/>
</dbReference>
<protein>
    <recommendedName>
        <fullName evidence="2">RNA helicase</fullName>
        <ecNumber evidence="2">3.6.4.13</ecNumber>
    </recommendedName>
</protein>
<evidence type="ECO:0000259" key="14">
    <source>
        <dbReference type="PROSITE" id="PS51194"/>
    </source>
</evidence>
<dbReference type="Gene3D" id="3.40.50.300">
    <property type="entry name" value="P-loop containing nucleotide triphosphate hydrolases"/>
    <property type="match status" value="2"/>
</dbReference>
<organism evidence="15 16">
    <name type="scientific">Candida boidinii</name>
    <name type="common">Yeast</name>
    <dbReference type="NCBI Taxonomy" id="5477"/>
    <lineage>
        <taxon>Eukaryota</taxon>
        <taxon>Fungi</taxon>
        <taxon>Dikarya</taxon>
        <taxon>Ascomycota</taxon>
        <taxon>Saccharomycotina</taxon>
        <taxon>Pichiomycetes</taxon>
        <taxon>Pichiales</taxon>
        <taxon>Pichiaceae</taxon>
        <taxon>Ogataea</taxon>
        <taxon>Ogataea/Candida clade</taxon>
    </lineage>
</organism>
<dbReference type="CDD" id="cd18791">
    <property type="entry name" value="SF2_C_RHA"/>
    <property type="match status" value="1"/>
</dbReference>
<dbReference type="SUPFAM" id="SSF52540">
    <property type="entry name" value="P-loop containing nucleoside triphosphate hydrolases"/>
    <property type="match status" value="1"/>
</dbReference>
<dbReference type="Pfam" id="PF21010">
    <property type="entry name" value="HA2_C"/>
    <property type="match status" value="1"/>
</dbReference>
<evidence type="ECO:0000256" key="10">
    <source>
        <dbReference type="ARBA" id="ARBA00038040"/>
    </source>
</evidence>
<keyword evidence="9" id="KW-0539">Nucleus</keyword>
<dbReference type="GO" id="GO:0005524">
    <property type="term" value="F:ATP binding"/>
    <property type="evidence" value="ECO:0007669"/>
    <property type="project" value="UniProtKB-KW"/>
</dbReference>
<dbReference type="InterPro" id="IPR002464">
    <property type="entry name" value="DNA/RNA_helicase_DEAH_CS"/>
</dbReference>
<dbReference type="PANTHER" id="PTHR18934:SF91">
    <property type="entry name" value="PRE-MRNA-SPLICING FACTOR ATP-DEPENDENT RNA HELICASE PRP16"/>
    <property type="match status" value="1"/>
</dbReference>
<dbReference type="FunFam" id="3.40.50.300:FF:000726">
    <property type="entry name" value="Pre-mRNA-splicing factor ATP-dependent RNA helicase"/>
    <property type="match status" value="1"/>
</dbReference>
<feature type="compositionally biased region" description="Basic and acidic residues" evidence="12">
    <location>
        <begin position="156"/>
        <end position="169"/>
    </location>
</feature>
<dbReference type="EC" id="3.6.4.13" evidence="2"/>
<evidence type="ECO:0000256" key="12">
    <source>
        <dbReference type="SAM" id="MobiDB-lite"/>
    </source>
</evidence>
<dbReference type="GO" id="GO:0071006">
    <property type="term" value="C:U2-type catalytic step 1 spliceosome"/>
    <property type="evidence" value="ECO:0007669"/>
    <property type="project" value="UniProtKB-ARBA"/>
</dbReference>
<keyword evidence="7" id="KW-0067">ATP-binding</keyword>
<evidence type="ECO:0000259" key="13">
    <source>
        <dbReference type="PROSITE" id="PS51192"/>
    </source>
</evidence>
<name>A0A9W6WG79_CANBO</name>
<evidence type="ECO:0000256" key="9">
    <source>
        <dbReference type="ARBA" id="ARBA00023242"/>
    </source>
</evidence>
<feature type="region of interest" description="Disordered" evidence="12">
    <location>
        <begin position="339"/>
        <end position="388"/>
    </location>
</feature>
<keyword evidence="16" id="KW-1185">Reference proteome</keyword>
<dbReference type="GO" id="GO:0000398">
    <property type="term" value="P:mRNA splicing, via spliceosome"/>
    <property type="evidence" value="ECO:0007669"/>
    <property type="project" value="UniProtKB-ARBA"/>
</dbReference>
<dbReference type="SMART" id="SM00847">
    <property type="entry name" value="HA2"/>
    <property type="match status" value="1"/>
</dbReference>
<dbReference type="InterPro" id="IPR027417">
    <property type="entry name" value="P-loop_NTPase"/>
</dbReference>
<feature type="region of interest" description="Disordered" evidence="12">
    <location>
        <begin position="266"/>
        <end position="285"/>
    </location>
</feature>
<dbReference type="InterPro" id="IPR014001">
    <property type="entry name" value="Helicase_ATP-bd"/>
</dbReference>